<evidence type="ECO:0000256" key="4">
    <source>
        <dbReference type="ARBA" id="ARBA00022692"/>
    </source>
</evidence>
<dbReference type="SUPFAM" id="SSF103473">
    <property type="entry name" value="MFS general substrate transporter"/>
    <property type="match status" value="1"/>
</dbReference>
<sequence>MTEPTDNSVPSANDTDINKLQSVTHNEHAKDEEPEFADVEISYDSNGIKGILNSPFVCGAALLASFGGFSFGYGENLYILVQILAHASNQDPSDQGVISLILVMPQFVDQFPEVDENAPNYGFHKGFLTGMLELGAFIGCLFFPYIADKISRKWAISVATGFFCVGAIIQTASQNYDSLVAGRFIGGIGVGTLAMGAPLYISEIAPPNLRGSLMVLEAISIVIGAIVAYWITYGTRAVPGDWSFRLPFLLQMVPALVVGCGIHFFPFSPRWLALANRNEESLECLAKLRRLPMTDETVQLEWRGILAEDRFQKQILSQEHPDASGLIMELKQWLDLFRPRYIRRTFVAMAIPFFQQFSGINAFVYYAPTFFSRYERSWSYGDDAPIQSGPFAFFVFLEQVLLSLSLIYQNNISLGQDYEMSLILSGMINVCQLVGSIPIILYMDKFGRRRLAIAGAIAMGIPHIVMAGLFNKFSSNWTAHKGVGWFGVALVYLYVLAYAMSYGPLGWVLPAEIFPSSRRAKGVGLATAVNWLANFIVGTIVPQMLVSIGWGTFLFFGLFCVAAAIFSFFFVPETSNRSLEQVAAVFGDNLGADEQELRARVDQQLWEETNLNDNVNSKARV</sequence>
<evidence type="ECO:0000256" key="1">
    <source>
        <dbReference type="ARBA" id="ARBA00004141"/>
    </source>
</evidence>
<evidence type="ECO:0000256" key="7">
    <source>
        <dbReference type="SAM" id="Phobius"/>
    </source>
</evidence>
<evidence type="ECO:0000313" key="10">
    <source>
        <dbReference type="Proteomes" id="UP000191285"/>
    </source>
</evidence>
<dbReference type="Gene3D" id="1.20.1250.20">
    <property type="entry name" value="MFS general substrate transporter like domains"/>
    <property type="match status" value="1"/>
</dbReference>
<comment type="similarity">
    <text evidence="2">Belongs to the major facilitator superfamily. Sugar transporter (TC 2.A.1.1) family.</text>
</comment>
<feature type="transmembrane region" description="Helical" evidence="7">
    <location>
        <begin position="553"/>
        <end position="571"/>
    </location>
</feature>
<dbReference type="Pfam" id="PF00083">
    <property type="entry name" value="Sugar_tr"/>
    <property type="match status" value="2"/>
</dbReference>
<feature type="transmembrane region" description="Helical" evidence="7">
    <location>
        <begin position="127"/>
        <end position="147"/>
    </location>
</feature>
<keyword evidence="10" id="KW-1185">Reference proteome</keyword>
<dbReference type="InterPro" id="IPR005828">
    <property type="entry name" value="MFS_sugar_transport-like"/>
</dbReference>
<dbReference type="GO" id="GO:0016020">
    <property type="term" value="C:membrane"/>
    <property type="evidence" value="ECO:0007669"/>
    <property type="project" value="UniProtKB-SubCell"/>
</dbReference>
<keyword evidence="3" id="KW-0813">Transport</keyword>
<evidence type="ECO:0000256" key="5">
    <source>
        <dbReference type="ARBA" id="ARBA00022989"/>
    </source>
</evidence>
<feature type="transmembrane region" description="Helical" evidence="7">
    <location>
        <begin position="346"/>
        <end position="368"/>
    </location>
</feature>
<dbReference type="Proteomes" id="UP000191285">
    <property type="component" value="Unassembled WGS sequence"/>
</dbReference>
<feature type="transmembrane region" description="Helical" evidence="7">
    <location>
        <begin position="482"/>
        <end position="502"/>
    </location>
</feature>
<dbReference type="OrthoDB" id="8120565at2759"/>
<dbReference type="PROSITE" id="PS00216">
    <property type="entry name" value="SUGAR_TRANSPORT_1"/>
    <property type="match status" value="1"/>
</dbReference>
<feature type="transmembrane region" description="Helical" evidence="7">
    <location>
        <begin position="213"/>
        <end position="232"/>
    </location>
</feature>
<name>A0A1V6T811_9EURO</name>
<feature type="transmembrane region" description="Helical" evidence="7">
    <location>
        <begin position="449"/>
        <end position="470"/>
    </location>
</feature>
<dbReference type="InterPro" id="IPR036259">
    <property type="entry name" value="MFS_trans_sf"/>
</dbReference>
<dbReference type="InterPro" id="IPR050360">
    <property type="entry name" value="MFS_Sugar_Transporters"/>
</dbReference>
<evidence type="ECO:0000256" key="3">
    <source>
        <dbReference type="ARBA" id="ARBA00022448"/>
    </source>
</evidence>
<accession>A0A1V6T811</accession>
<dbReference type="PANTHER" id="PTHR48022:SF14">
    <property type="entry name" value="MAJOR FACILITATOR SUPERFAMILY (MFS) PROFILE DOMAIN-CONTAINING PROTEIN-RELATED"/>
    <property type="match status" value="1"/>
</dbReference>
<feature type="transmembrane region" description="Helical" evidence="7">
    <location>
        <begin position="179"/>
        <end position="201"/>
    </location>
</feature>
<evidence type="ECO:0000259" key="8">
    <source>
        <dbReference type="PROSITE" id="PS50850"/>
    </source>
</evidence>
<dbReference type="AlphaFoldDB" id="A0A1V6T811"/>
<feature type="transmembrane region" description="Helical" evidence="7">
    <location>
        <begin position="154"/>
        <end position="173"/>
    </location>
</feature>
<dbReference type="PROSITE" id="PS50850">
    <property type="entry name" value="MFS"/>
    <property type="match status" value="1"/>
</dbReference>
<gene>
    <name evidence="9" type="ORF">PENSTE_c010G06905</name>
</gene>
<dbReference type="GO" id="GO:0005351">
    <property type="term" value="F:carbohydrate:proton symporter activity"/>
    <property type="evidence" value="ECO:0007669"/>
    <property type="project" value="TreeGrafter"/>
</dbReference>
<reference evidence="10" key="1">
    <citation type="journal article" date="2017" name="Nat. Microbiol.">
        <title>Global analysis of biosynthetic gene clusters reveals vast potential of secondary metabolite production in Penicillium species.</title>
        <authorList>
            <person name="Nielsen J.C."/>
            <person name="Grijseels S."/>
            <person name="Prigent S."/>
            <person name="Ji B."/>
            <person name="Dainat J."/>
            <person name="Nielsen K.F."/>
            <person name="Frisvad J.C."/>
            <person name="Workman M."/>
            <person name="Nielsen J."/>
        </authorList>
    </citation>
    <scope>NUCLEOTIDE SEQUENCE [LARGE SCALE GENOMIC DNA]</scope>
    <source>
        <strain evidence="10">IBT 24891</strain>
    </source>
</reference>
<keyword evidence="4 7" id="KW-0812">Transmembrane</keyword>
<dbReference type="PANTHER" id="PTHR48022">
    <property type="entry name" value="PLASTIDIC GLUCOSE TRANSPORTER 4"/>
    <property type="match status" value="1"/>
</dbReference>
<evidence type="ECO:0000313" key="9">
    <source>
        <dbReference type="EMBL" id="OQE22487.1"/>
    </source>
</evidence>
<feature type="transmembrane region" description="Helical" evidence="7">
    <location>
        <begin position="51"/>
        <end position="73"/>
    </location>
</feature>
<keyword evidence="6 7" id="KW-0472">Membrane</keyword>
<evidence type="ECO:0000256" key="2">
    <source>
        <dbReference type="ARBA" id="ARBA00010992"/>
    </source>
</evidence>
<feature type="transmembrane region" description="Helical" evidence="7">
    <location>
        <begin position="244"/>
        <end position="267"/>
    </location>
</feature>
<dbReference type="InterPro" id="IPR005829">
    <property type="entry name" value="Sugar_transporter_CS"/>
</dbReference>
<feature type="domain" description="Major facilitator superfamily (MFS) profile" evidence="8">
    <location>
        <begin position="60"/>
        <end position="575"/>
    </location>
</feature>
<dbReference type="EMBL" id="MLKD01000010">
    <property type="protein sequence ID" value="OQE22487.1"/>
    <property type="molecule type" value="Genomic_DNA"/>
</dbReference>
<evidence type="ECO:0000256" key="6">
    <source>
        <dbReference type="ARBA" id="ARBA00023136"/>
    </source>
</evidence>
<protein>
    <recommendedName>
        <fullName evidence="8">Major facilitator superfamily (MFS) profile domain-containing protein</fullName>
    </recommendedName>
</protein>
<dbReference type="PROSITE" id="PS00217">
    <property type="entry name" value="SUGAR_TRANSPORT_2"/>
    <property type="match status" value="1"/>
</dbReference>
<feature type="transmembrane region" description="Helical" evidence="7">
    <location>
        <begin position="522"/>
        <end position="541"/>
    </location>
</feature>
<proteinExistence type="inferred from homology"/>
<comment type="subcellular location">
    <subcellularLocation>
        <location evidence="1">Membrane</location>
        <topology evidence="1">Multi-pass membrane protein</topology>
    </subcellularLocation>
</comment>
<dbReference type="PRINTS" id="PR00171">
    <property type="entry name" value="SUGRTRNSPORT"/>
</dbReference>
<dbReference type="InterPro" id="IPR003663">
    <property type="entry name" value="Sugar/inositol_transpt"/>
</dbReference>
<comment type="caution">
    <text evidence="9">The sequence shown here is derived from an EMBL/GenBank/DDBJ whole genome shotgun (WGS) entry which is preliminary data.</text>
</comment>
<keyword evidence="5 7" id="KW-1133">Transmembrane helix</keyword>
<dbReference type="InterPro" id="IPR020846">
    <property type="entry name" value="MFS_dom"/>
</dbReference>
<organism evidence="9 10">
    <name type="scientific">Penicillium steckii</name>
    <dbReference type="NCBI Taxonomy" id="303698"/>
    <lineage>
        <taxon>Eukaryota</taxon>
        <taxon>Fungi</taxon>
        <taxon>Dikarya</taxon>
        <taxon>Ascomycota</taxon>
        <taxon>Pezizomycotina</taxon>
        <taxon>Eurotiomycetes</taxon>
        <taxon>Eurotiomycetidae</taxon>
        <taxon>Eurotiales</taxon>
        <taxon>Aspergillaceae</taxon>
        <taxon>Penicillium</taxon>
    </lineage>
</organism>
<feature type="transmembrane region" description="Helical" evidence="7">
    <location>
        <begin position="420"/>
        <end position="443"/>
    </location>
</feature>